<keyword evidence="3" id="KW-1185">Reference proteome</keyword>
<dbReference type="Proteomes" id="UP000652219">
    <property type="component" value="Unassembled WGS sequence"/>
</dbReference>
<evidence type="ECO:0000313" key="3">
    <source>
        <dbReference type="Proteomes" id="UP000652219"/>
    </source>
</evidence>
<evidence type="ECO:0000313" key="2">
    <source>
        <dbReference type="EMBL" id="KAF6821532.1"/>
    </source>
</evidence>
<reference evidence="2 3" key="1">
    <citation type="journal article" date="2020" name="Phytopathology">
        <title>Genome Sequence Resources of Colletotrichum truncatum, C. plurivorum, C. musicola, and C. sojae: Four Species Pathogenic to Soybean (Glycine max).</title>
        <authorList>
            <person name="Rogerio F."/>
            <person name="Boufleur T.R."/>
            <person name="Ciampi-Guillardi M."/>
            <person name="Sukno S.A."/>
            <person name="Thon M.R."/>
            <person name="Massola Junior N.S."/>
            <person name="Baroncelli R."/>
        </authorList>
    </citation>
    <scope>NUCLEOTIDE SEQUENCE [LARGE SCALE GENOMIC DNA]</scope>
    <source>
        <strain evidence="2 3">LFN0009</strain>
    </source>
</reference>
<feature type="region of interest" description="Disordered" evidence="1">
    <location>
        <begin position="1"/>
        <end position="43"/>
    </location>
</feature>
<sequence>MGGRGMRDEAAKVGIRNNAMPSSSPVPFLPSASLGPGSDGLTDGARWGPPLVLLLASKQRRQWPAASHKSGGRIERHGVLNLSDALDIGHYSNHRNRR</sequence>
<comment type="caution">
    <text evidence="2">The sequence shown here is derived from an EMBL/GenBank/DDBJ whole genome shotgun (WGS) entry which is preliminary data.</text>
</comment>
<gene>
    <name evidence="2" type="ORF">CSOJ01_00035</name>
</gene>
<protein>
    <submittedName>
        <fullName evidence="2">Uncharacterized protein</fullName>
    </submittedName>
</protein>
<accession>A0A8H6JXZ0</accession>
<dbReference type="EMBL" id="WIGN01000001">
    <property type="protein sequence ID" value="KAF6821532.1"/>
    <property type="molecule type" value="Genomic_DNA"/>
</dbReference>
<feature type="compositionally biased region" description="Basic and acidic residues" evidence="1">
    <location>
        <begin position="1"/>
        <end position="11"/>
    </location>
</feature>
<evidence type="ECO:0000256" key="1">
    <source>
        <dbReference type="SAM" id="MobiDB-lite"/>
    </source>
</evidence>
<dbReference type="AlphaFoldDB" id="A0A8H6JXZ0"/>
<name>A0A8H6JXZ0_9PEZI</name>
<organism evidence="2 3">
    <name type="scientific">Colletotrichum sojae</name>
    <dbReference type="NCBI Taxonomy" id="2175907"/>
    <lineage>
        <taxon>Eukaryota</taxon>
        <taxon>Fungi</taxon>
        <taxon>Dikarya</taxon>
        <taxon>Ascomycota</taxon>
        <taxon>Pezizomycotina</taxon>
        <taxon>Sordariomycetes</taxon>
        <taxon>Hypocreomycetidae</taxon>
        <taxon>Glomerellales</taxon>
        <taxon>Glomerellaceae</taxon>
        <taxon>Colletotrichum</taxon>
        <taxon>Colletotrichum orchidearum species complex</taxon>
    </lineage>
</organism>
<proteinExistence type="predicted"/>